<organism evidence="3 4">
    <name type="scientific">Sordaria brevicollis</name>
    <dbReference type="NCBI Taxonomy" id="83679"/>
    <lineage>
        <taxon>Eukaryota</taxon>
        <taxon>Fungi</taxon>
        <taxon>Dikarya</taxon>
        <taxon>Ascomycota</taxon>
        <taxon>Pezizomycotina</taxon>
        <taxon>Sordariomycetes</taxon>
        <taxon>Sordariomycetidae</taxon>
        <taxon>Sordariales</taxon>
        <taxon>Sordariaceae</taxon>
        <taxon>Sordaria</taxon>
    </lineage>
</organism>
<feature type="compositionally biased region" description="Polar residues" evidence="1">
    <location>
        <begin position="83"/>
        <end position="92"/>
    </location>
</feature>
<accession>A0AAE0P2V4</accession>
<keyword evidence="2" id="KW-0732">Signal</keyword>
<evidence type="ECO:0000256" key="2">
    <source>
        <dbReference type="SAM" id="SignalP"/>
    </source>
</evidence>
<feature type="signal peptide" evidence="2">
    <location>
        <begin position="1"/>
        <end position="29"/>
    </location>
</feature>
<dbReference type="EMBL" id="JAUTDP010000011">
    <property type="protein sequence ID" value="KAK3392306.1"/>
    <property type="molecule type" value="Genomic_DNA"/>
</dbReference>
<dbReference type="AlphaFoldDB" id="A0AAE0P2V4"/>
<evidence type="ECO:0008006" key="5">
    <source>
        <dbReference type="Google" id="ProtNLM"/>
    </source>
</evidence>
<gene>
    <name evidence="3" type="ORF">B0T20DRAFT_420756</name>
</gene>
<comment type="caution">
    <text evidence="3">The sequence shown here is derived from an EMBL/GenBank/DDBJ whole genome shotgun (WGS) entry which is preliminary data.</text>
</comment>
<feature type="compositionally biased region" description="Polar residues" evidence="1">
    <location>
        <begin position="63"/>
        <end position="74"/>
    </location>
</feature>
<evidence type="ECO:0000313" key="4">
    <source>
        <dbReference type="Proteomes" id="UP001281003"/>
    </source>
</evidence>
<evidence type="ECO:0000313" key="3">
    <source>
        <dbReference type="EMBL" id="KAK3392306.1"/>
    </source>
</evidence>
<reference evidence="3" key="1">
    <citation type="journal article" date="2023" name="Mol. Phylogenet. Evol.">
        <title>Genome-scale phylogeny and comparative genomics of the fungal order Sordariales.</title>
        <authorList>
            <person name="Hensen N."/>
            <person name="Bonometti L."/>
            <person name="Westerberg I."/>
            <person name="Brannstrom I.O."/>
            <person name="Guillou S."/>
            <person name="Cros-Aarteil S."/>
            <person name="Calhoun S."/>
            <person name="Haridas S."/>
            <person name="Kuo A."/>
            <person name="Mondo S."/>
            <person name="Pangilinan J."/>
            <person name="Riley R."/>
            <person name="LaButti K."/>
            <person name="Andreopoulos B."/>
            <person name="Lipzen A."/>
            <person name="Chen C."/>
            <person name="Yan M."/>
            <person name="Daum C."/>
            <person name="Ng V."/>
            <person name="Clum A."/>
            <person name="Steindorff A."/>
            <person name="Ohm R.A."/>
            <person name="Martin F."/>
            <person name="Silar P."/>
            <person name="Natvig D.O."/>
            <person name="Lalanne C."/>
            <person name="Gautier V."/>
            <person name="Ament-Velasquez S.L."/>
            <person name="Kruys A."/>
            <person name="Hutchinson M.I."/>
            <person name="Powell A.J."/>
            <person name="Barry K."/>
            <person name="Miller A.N."/>
            <person name="Grigoriev I.V."/>
            <person name="Debuchy R."/>
            <person name="Gladieux P."/>
            <person name="Hiltunen Thoren M."/>
            <person name="Johannesson H."/>
        </authorList>
    </citation>
    <scope>NUCLEOTIDE SEQUENCE</scope>
    <source>
        <strain evidence="3">FGSC 1904</strain>
    </source>
</reference>
<proteinExistence type="predicted"/>
<feature type="chain" id="PRO_5042214250" description="Secreted protein" evidence="2">
    <location>
        <begin position="30"/>
        <end position="157"/>
    </location>
</feature>
<protein>
    <recommendedName>
        <fullName evidence="5">Secreted protein</fullName>
    </recommendedName>
</protein>
<reference evidence="3" key="2">
    <citation type="submission" date="2023-07" db="EMBL/GenBank/DDBJ databases">
        <authorList>
            <consortium name="Lawrence Berkeley National Laboratory"/>
            <person name="Haridas S."/>
            <person name="Hensen N."/>
            <person name="Bonometti L."/>
            <person name="Westerberg I."/>
            <person name="Brannstrom I.O."/>
            <person name="Guillou S."/>
            <person name="Cros-Aarteil S."/>
            <person name="Calhoun S."/>
            <person name="Kuo A."/>
            <person name="Mondo S."/>
            <person name="Pangilinan J."/>
            <person name="Riley R."/>
            <person name="LaButti K."/>
            <person name="Andreopoulos B."/>
            <person name="Lipzen A."/>
            <person name="Chen C."/>
            <person name="Yanf M."/>
            <person name="Daum C."/>
            <person name="Ng V."/>
            <person name="Clum A."/>
            <person name="Steindorff A."/>
            <person name="Ohm R."/>
            <person name="Martin F."/>
            <person name="Silar P."/>
            <person name="Natvig D."/>
            <person name="Lalanne C."/>
            <person name="Gautier V."/>
            <person name="Ament-velasquez S.L."/>
            <person name="Kruys A."/>
            <person name="Hutchinson M.I."/>
            <person name="Powell A.J."/>
            <person name="Barry K."/>
            <person name="Miller A.N."/>
            <person name="Grigoriev I.V."/>
            <person name="Debuchy R."/>
            <person name="Gladieux P."/>
            <person name="Thoren M.H."/>
            <person name="Johannesson H."/>
        </authorList>
    </citation>
    <scope>NUCLEOTIDE SEQUENCE</scope>
    <source>
        <strain evidence="3">FGSC 1904</strain>
    </source>
</reference>
<name>A0AAE0P2V4_SORBR</name>
<dbReference type="Proteomes" id="UP001281003">
    <property type="component" value="Unassembled WGS sequence"/>
</dbReference>
<feature type="region of interest" description="Disordered" evidence="1">
    <location>
        <begin position="55"/>
        <end position="92"/>
    </location>
</feature>
<keyword evidence="4" id="KW-1185">Reference proteome</keyword>
<sequence>MCNSFGLPLFPLWFPSLLFLLSASSSLSCQPSLHLTTQPHNHTTTETTKLVVGSGAHPDCHRTSNSSEGINNGKTTRDRQIGRNPNQQTVPFKTQWISGISQPYSQPSPAHQSSTDCTNPSFHCLCLCPSHPSPSALPKHCTRATRIRSTNRENPKV</sequence>
<evidence type="ECO:0000256" key="1">
    <source>
        <dbReference type="SAM" id="MobiDB-lite"/>
    </source>
</evidence>